<name>A0ABY6M6N7_MORBO</name>
<evidence type="ECO:0000313" key="2">
    <source>
        <dbReference type="Proteomes" id="UP001163632"/>
    </source>
</evidence>
<dbReference type="EMBL" id="CP087830">
    <property type="protein sequence ID" value="UZA02949.1"/>
    <property type="molecule type" value="Genomic_DNA"/>
</dbReference>
<dbReference type="RefSeq" id="WP_264690364.1">
    <property type="nucleotide sequence ID" value="NZ_CP087771.1"/>
</dbReference>
<accession>A0ABY6M6N7</accession>
<keyword evidence="2" id="KW-1185">Reference proteome</keyword>
<protein>
    <submittedName>
        <fullName evidence="1">Uncharacterized protein</fullName>
    </submittedName>
</protein>
<sequence>MSNLGKYFKHKSITEYLSKLMNINVDSIETSDMLDYTFMQKYLFLALLLDEGIMTDYLPEPIYFIPEYFSSKHSVIDDFLIENKDRFFELFYYYKGLKSL</sequence>
<proteinExistence type="predicted"/>
<dbReference type="Proteomes" id="UP001163632">
    <property type="component" value="Chromosome"/>
</dbReference>
<organism evidence="1 2">
    <name type="scientific">Moraxella bovis</name>
    <dbReference type="NCBI Taxonomy" id="476"/>
    <lineage>
        <taxon>Bacteria</taxon>
        <taxon>Pseudomonadati</taxon>
        <taxon>Pseudomonadota</taxon>
        <taxon>Gammaproteobacteria</taxon>
        <taxon>Moraxellales</taxon>
        <taxon>Moraxellaceae</taxon>
        <taxon>Moraxella</taxon>
    </lineage>
</organism>
<reference evidence="1" key="1">
    <citation type="journal article" date="2022" name="BMC Microbiol.">
        <title>Whole genome sequencing of Moraxella bovis strains from North America reveals two genotypes with different genetic determinants.</title>
        <authorList>
            <person name="Wynn E.L."/>
            <person name="Hille M.M."/>
            <person name="Loy J.D."/>
            <person name="Schuller G."/>
            <person name="Kuhn K.L."/>
            <person name="Dickey A.M."/>
            <person name="Bono J.L."/>
            <person name="Clawson M.L."/>
        </authorList>
    </citation>
    <scope>NUCLEOTIDE SEQUENCE</scope>
    <source>
        <strain evidence="1">SAM102599</strain>
    </source>
</reference>
<evidence type="ECO:0000313" key="1">
    <source>
        <dbReference type="EMBL" id="UZA02949.1"/>
    </source>
</evidence>
<gene>
    <name evidence="1" type="ORF">LP092_13590</name>
</gene>